<dbReference type="OrthoDB" id="10066656at2759"/>
<proteinExistence type="predicted"/>
<dbReference type="InterPro" id="IPR039775">
    <property type="entry name" value="PHTF1/2"/>
</dbReference>
<evidence type="ECO:0000256" key="1">
    <source>
        <dbReference type="SAM" id="MobiDB-lite"/>
    </source>
</evidence>
<comment type="caution">
    <text evidence="2">The sequence shown here is derived from an EMBL/GenBank/DDBJ whole genome shotgun (WGS) entry which is preliminary data.</text>
</comment>
<keyword evidence="3" id="KW-1185">Reference proteome</keyword>
<feature type="compositionally biased region" description="Basic residues" evidence="1">
    <location>
        <begin position="29"/>
        <end position="38"/>
    </location>
</feature>
<accession>A0A267E5F0</accession>
<dbReference type="STRING" id="282301.A0A267E5F0"/>
<dbReference type="PANTHER" id="PTHR12680">
    <property type="entry name" value="PUTATIVE HOMEODOMAIN TRANSCRIPTION FACTOR PHTF"/>
    <property type="match status" value="1"/>
</dbReference>
<dbReference type="PANTHER" id="PTHR12680:SF6">
    <property type="entry name" value="PROTEIN PHTF"/>
    <property type="match status" value="1"/>
</dbReference>
<protein>
    <submittedName>
        <fullName evidence="2">Uncharacterized protein</fullName>
    </submittedName>
</protein>
<feature type="region of interest" description="Disordered" evidence="1">
    <location>
        <begin position="1"/>
        <end position="64"/>
    </location>
</feature>
<feature type="non-terminal residue" evidence="2">
    <location>
        <position position="1"/>
    </location>
</feature>
<dbReference type="GO" id="GO:0005783">
    <property type="term" value="C:endoplasmic reticulum"/>
    <property type="evidence" value="ECO:0007669"/>
    <property type="project" value="InterPro"/>
</dbReference>
<dbReference type="AlphaFoldDB" id="A0A267E5F0"/>
<feature type="compositionally biased region" description="Basic and acidic residues" evidence="1">
    <location>
        <begin position="1"/>
        <end position="28"/>
    </location>
</feature>
<sequence>GERSGERGVGRKEWGEWSGERVGREKGGKVRKRGHYRRCGNPQTDSELSGFLMQPRANPPPPRPAPQLNLCLAIESKPQQKSRLQLASSMLKLTEDLLKSLDSPYRIGGLVVNSVFYNVFRVAIMSAMSEVLSRLLGFKLMLDRIKVLPG</sequence>
<dbReference type="Proteomes" id="UP000215902">
    <property type="component" value="Unassembled WGS sequence"/>
</dbReference>
<evidence type="ECO:0000313" key="3">
    <source>
        <dbReference type="Proteomes" id="UP000215902"/>
    </source>
</evidence>
<name>A0A267E5F0_9PLAT</name>
<organism evidence="2 3">
    <name type="scientific">Macrostomum lignano</name>
    <dbReference type="NCBI Taxonomy" id="282301"/>
    <lineage>
        <taxon>Eukaryota</taxon>
        <taxon>Metazoa</taxon>
        <taxon>Spiralia</taxon>
        <taxon>Lophotrochozoa</taxon>
        <taxon>Platyhelminthes</taxon>
        <taxon>Rhabditophora</taxon>
        <taxon>Macrostomorpha</taxon>
        <taxon>Macrostomida</taxon>
        <taxon>Macrostomidae</taxon>
        <taxon>Macrostomum</taxon>
    </lineage>
</organism>
<gene>
    <name evidence="2" type="ORF">BOX15_Mlig020597g1</name>
</gene>
<dbReference type="EMBL" id="NIVC01002572">
    <property type="protein sequence ID" value="PAA56795.1"/>
    <property type="molecule type" value="Genomic_DNA"/>
</dbReference>
<reference evidence="2 3" key="1">
    <citation type="submission" date="2017-06" db="EMBL/GenBank/DDBJ databases">
        <title>A platform for efficient transgenesis in Macrostomum lignano, a flatworm model organism for stem cell research.</title>
        <authorList>
            <person name="Berezikov E."/>
        </authorList>
    </citation>
    <scope>NUCLEOTIDE SEQUENCE [LARGE SCALE GENOMIC DNA]</scope>
    <source>
        <strain evidence="2">DV1</strain>
        <tissue evidence="2">Whole organism</tissue>
    </source>
</reference>
<evidence type="ECO:0000313" key="2">
    <source>
        <dbReference type="EMBL" id="PAA56795.1"/>
    </source>
</evidence>